<dbReference type="GO" id="GO:0004180">
    <property type="term" value="F:carboxypeptidase activity"/>
    <property type="evidence" value="ECO:0007669"/>
    <property type="project" value="UniProtKB-KW"/>
</dbReference>
<dbReference type="PIRSF" id="PIRSF037238">
    <property type="entry name" value="Carboxypeptidase_G2"/>
    <property type="match status" value="1"/>
</dbReference>
<feature type="active site" evidence="5">
    <location>
        <position position="80"/>
    </location>
</feature>
<dbReference type="SUPFAM" id="SSF55031">
    <property type="entry name" value="Bacterial exopeptidase dimerisation domain"/>
    <property type="match status" value="1"/>
</dbReference>
<dbReference type="EMBL" id="FOGO01000004">
    <property type="protein sequence ID" value="SER83038.1"/>
    <property type="molecule type" value="Genomic_DNA"/>
</dbReference>
<organism evidence="7 8">
    <name type="scientific">Streptomyces qinglanensis</name>
    <dbReference type="NCBI Taxonomy" id="943816"/>
    <lineage>
        <taxon>Bacteria</taxon>
        <taxon>Bacillati</taxon>
        <taxon>Actinomycetota</taxon>
        <taxon>Actinomycetes</taxon>
        <taxon>Kitasatosporales</taxon>
        <taxon>Streptomycetaceae</taxon>
        <taxon>Streptomyces</taxon>
    </lineage>
</organism>
<dbReference type="AlphaFoldDB" id="A0A1H9SDP7"/>
<dbReference type="PANTHER" id="PTHR43808">
    <property type="entry name" value="ACETYLORNITHINE DEACETYLASE"/>
    <property type="match status" value="1"/>
</dbReference>
<dbReference type="SUPFAM" id="SSF53187">
    <property type="entry name" value="Zn-dependent exopeptidases"/>
    <property type="match status" value="1"/>
</dbReference>
<comment type="cofactor">
    <cofactor evidence="1">
        <name>Zn(2+)</name>
        <dbReference type="ChEBI" id="CHEBI:29105"/>
    </cofactor>
</comment>
<dbReference type="InterPro" id="IPR011650">
    <property type="entry name" value="Peptidase_M20_dimer"/>
</dbReference>
<keyword evidence="2" id="KW-0479">Metal-binding</keyword>
<dbReference type="Pfam" id="PF01546">
    <property type="entry name" value="Peptidase_M20"/>
    <property type="match status" value="1"/>
</dbReference>
<keyword evidence="7" id="KW-0121">Carboxypeptidase</keyword>
<evidence type="ECO:0000256" key="4">
    <source>
        <dbReference type="ARBA" id="ARBA00022833"/>
    </source>
</evidence>
<feature type="active site" description="Proton acceptor" evidence="5">
    <location>
        <position position="137"/>
    </location>
</feature>
<evidence type="ECO:0000259" key="6">
    <source>
        <dbReference type="Pfam" id="PF07687"/>
    </source>
</evidence>
<proteinExistence type="predicted"/>
<dbReference type="GO" id="GO:0046872">
    <property type="term" value="F:metal ion binding"/>
    <property type="evidence" value="ECO:0007669"/>
    <property type="project" value="UniProtKB-KW"/>
</dbReference>
<dbReference type="PROSITE" id="PS00758">
    <property type="entry name" value="ARGE_DAPE_CPG2_1"/>
    <property type="match status" value="1"/>
</dbReference>
<reference evidence="8" key="1">
    <citation type="submission" date="2016-10" db="EMBL/GenBank/DDBJ databases">
        <authorList>
            <person name="Varghese N."/>
            <person name="Submissions S."/>
        </authorList>
    </citation>
    <scope>NUCLEOTIDE SEQUENCE [LARGE SCALE GENOMIC DNA]</scope>
    <source>
        <strain evidence="8">CGMCC 4.6825</strain>
    </source>
</reference>
<dbReference type="Pfam" id="PF07687">
    <property type="entry name" value="M20_dimer"/>
    <property type="match status" value="1"/>
</dbReference>
<dbReference type="PANTHER" id="PTHR43808:SF9">
    <property type="entry name" value="BLL0789 PROTEIN"/>
    <property type="match status" value="1"/>
</dbReference>
<keyword evidence="3" id="KW-0378">Hydrolase</keyword>
<keyword evidence="4" id="KW-0862">Zinc</keyword>
<sequence length="370" mass="38151">MTPLDELTARTEDMVRDTLDLCLVESPSHDLGRLAEAVEQAAELGTRLLGRTPQLIEEQGRPALYWEPARGGVLLLGHLDTVWPVGTLARWPKPLRTSTTISCPGVFDMKAGIVHGLYAMAALGAPPGCGMLLTTDEEIGSPTSRPLIEKTAGRAAAVLVLEASADGALKSGRKGVSQYAVRISGRAVHAGLEPEKGVNALMELTAQVGAVAAFGSGGLTVTPTLATAGTTANTVPAEACFHVDARATTRAEQDVLHTRMTALSPVLPGARVTVEGGPNRPPMESDQAAHLLDLARATARHLALGSIRAVHVGGASDGNFTAGIGIPTLDGLGAVGAYAHAEGEYAVIAELPRRAALVAGLIARLLPPAG</sequence>
<evidence type="ECO:0000313" key="8">
    <source>
        <dbReference type="Proteomes" id="UP000182841"/>
    </source>
</evidence>
<dbReference type="InterPro" id="IPR017150">
    <property type="entry name" value="Pept_M20_glutamate_carboxypep"/>
</dbReference>
<dbReference type="Proteomes" id="UP000182841">
    <property type="component" value="Unassembled WGS sequence"/>
</dbReference>
<evidence type="ECO:0000313" key="7">
    <source>
        <dbReference type="EMBL" id="SER83038.1"/>
    </source>
</evidence>
<accession>A0A1H9SDP7</accession>
<gene>
    <name evidence="7" type="ORF">SAMN05421870_104457</name>
</gene>
<dbReference type="Gene3D" id="3.30.70.360">
    <property type="match status" value="1"/>
</dbReference>
<evidence type="ECO:0000256" key="3">
    <source>
        <dbReference type="ARBA" id="ARBA00022801"/>
    </source>
</evidence>
<dbReference type="InterPro" id="IPR036264">
    <property type="entry name" value="Bact_exopeptidase_dim_dom"/>
</dbReference>
<feature type="domain" description="Peptidase M20 dimerisation" evidence="6">
    <location>
        <begin position="172"/>
        <end position="261"/>
    </location>
</feature>
<evidence type="ECO:0000256" key="5">
    <source>
        <dbReference type="PIRSR" id="PIRSR037238-1"/>
    </source>
</evidence>
<dbReference type="RefSeq" id="WP_239501997.1">
    <property type="nucleotide sequence ID" value="NZ_FOGO01000004.1"/>
</dbReference>
<evidence type="ECO:0000256" key="1">
    <source>
        <dbReference type="ARBA" id="ARBA00001947"/>
    </source>
</evidence>
<name>A0A1H9SDP7_9ACTN</name>
<keyword evidence="8" id="KW-1185">Reference proteome</keyword>
<keyword evidence="7" id="KW-0645">Protease</keyword>
<dbReference type="InterPro" id="IPR002933">
    <property type="entry name" value="Peptidase_M20"/>
</dbReference>
<dbReference type="Gene3D" id="3.40.630.10">
    <property type="entry name" value="Zn peptidases"/>
    <property type="match status" value="1"/>
</dbReference>
<protein>
    <submittedName>
        <fullName evidence="7">Glutamate carboxypeptidase</fullName>
    </submittedName>
</protein>
<dbReference type="InterPro" id="IPR050072">
    <property type="entry name" value="Peptidase_M20A"/>
</dbReference>
<dbReference type="InterPro" id="IPR001261">
    <property type="entry name" value="ArgE/DapE_CS"/>
</dbReference>
<evidence type="ECO:0000256" key="2">
    <source>
        <dbReference type="ARBA" id="ARBA00022723"/>
    </source>
</evidence>